<dbReference type="GO" id="GO:0009742">
    <property type="term" value="P:brassinosteroid mediated signaling pathway"/>
    <property type="evidence" value="ECO:0007669"/>
    <property type="project" value="InterPro"/>
</dbReference>
<dbReference type="EMBL" id="JADFTS010000004">
    <property type="protein sequence ID" value="KAF9609336.1"/>
    <property type="molecule type" value="Genomic_DNA"/>
</dbReference>
<dbReference type="InterPro" id="IPR044204">
    <property type="entry name" value="IWS1/2"/>
</dbReference>
<proteinExistence type="predicted"/>
<dbReference type="Gene3D" id="1.20.930.10">
    <property type="entry name" value="Conserved domain common to transcription factors TFIIS, elongin A, CRSP70"/>
    <property type="match status" value="1"/>
</dbReference>
<dbReference type="PANTHER" id="PTHR47350:SF4">
    <property type="entry name" value="PROTEIN IWS1 HOMOLOG 1"/>
    <property type="match status" value="1"/>
</dbReference>
<gene>
    <name evidence="1" type="ORF">IFM89_015591</name>
</gene>
<sequence>MQTMTKPKLKRLRKTTMLLEQKKVIAELEVAAEEDVALNELSKPAMNKLKKLPLLTQVLLRKPLQHEFLDHDHSYSLSSMQHAVRPKSMAMDFVVRPLSKIKLKEIRARAGQIVNDDQWRLRVSKNLQNLKSQNKRPLQAMKLSVEGR</sequence>
<accession>A0A835I2J5</accession>
<dbReference type="AlphaFoldDB" id="A0A835I2J5"/>
<protein>
    <submittedName>
        <fullName evidence="1">Uncharacterized protein</fullName>
    </submittedName>
</protein>
<name>A0A835I2J5_9MAGN</name>
<reference evidence="1 2" key="1">
    <citation type="submission" date="2020-10" db="EMBL/GenBank/DDBJ databases">
        <title>The Coptis chinensis genome and diversification of protoberbering-type alkaloids.</title>
        <authorList>
            <person name="Wang B."/>
            <person name="Shu S."/>
            <person name="Song C."/>
            <person name="Liu Y."/>
        </authorList>
    </citation>
    <scope>NUCLEOTIDE SEQUENCE [LARGE SCALE GENOMIC DNA]</scope>
    <source>
        <strain evidence="1">HL-2020</strain>
        <tissue evidence="1">Leaf</tissue>
    </source>
</reference>
<evidence type="ECO:0000313" key="1">
    <source>
        <dbReference type="EMBL" id="KAF9609336.1"/>
    </source>
</evidence>
<comment type="caution">
    <text evidence="1">The sequence shown here is derived from an EMBL/GenBank/DDBJ whole genome shotgun (WGS) entry which is preliminary data.</text>
</comment>
<keyword evidence="2" id="KW-1185">Reference proteome</keyword>
<evidence type="ECO:0000313" key="2">
    <source>
        <dbReference type="Proteomes" id="UP000631114"/>
    </source>
</evidence>
<organism evidence="1 2">
    <name type="scientific">Coptis chinensis</name>
    <dbReference type="NCBI Taxonomy" id="261450"/>
    <lineage>
        <taxon>Eukaryota</taxon>
        <taxon>Viridiplantae</taxon>
        <taxon>Streptophyta</taxon>
        <taxon>Embryophyta</taxon>
        <taxon>Tracheophyta</taxon>
        <taxon>Spermatophyta</taxon>
        <taxon>Magnoliopsida</taxon>
        <taxon>Ranunculales</taxon>
        <taxon>Ranunculaceae</taxon>
        <taxon>Coptidoideae</taxon>
        <taxon>Coptis</taxon>
    </lineage>
</organism>
<dbReference type="GO" id="GO:0032784">
    <property type="term" value="P:regulation of DNA-templated transcription elongation"/>
    <property type="evidence" value="ECO:0007669"/>
    <property type="project" value="InterPro"/>
</dbReference>
<dbReference type="PANTHER" id="PTHR47350">
    <property type="entry name" value="PROTEIN IWS1 HOMOLOG 1"/>
    <property type="match status" value="1"/>
</dbReference>
<dbReference type="Proteomes" id="UP000631114">
    <property type="component" value="Unassembled WGS sequence"/>
</dbReference>
<dbReference type="InterPro" id="IPR035441">
    <property type="entry name" value="TFIIS/LEDGF_dom_sf"/>
</dbReference>